<dbReference type="Gene3D" id="1.10.150.110">
    <property type="entry name" value="DNA polymerase beta, N-terminal domain-like"/>
    <property type="match status" value="1"/>
</dbReference>
<dbReference type="InterPro" id="IPR022311">
    <property type="entry name" value="PolX-like"/>
</dbReference>
<keyword evidence="2" id="KW-0235">DNA replication</keyword>
<dbReference type="SUPFAM" id="SSF89550">
    <property type="entry name" value="PHP domain-like"/>
    <property type="match status" value="1"/>
</dbReference>
<dbReference type="PANTHER" id="PTHR36928:SF1">
    <property type="entry name" value="PHOSPHATASE YCDX-RELATED"/>
    <property type="match status" value="1"/>
</dbReference>
<evidence type="ECO:0000259" key="4">
    <source>
        <dbReference type="SMART" id="SM00481"/>
    </source>
</evidence>
<dbReference type="RefSeq" id="WP_344828528.1">
    <property type="nucleotide sequence ID" value="NZ_BAABEZ010000024.1"/>
</dbReference>
<dbReference type="Gene3D" id="3.20.20.140">
    <property type="entry name" value="Metal-dependent hydrolases"/>
    <property type="match status" value="1"/>
</dbReference>
<dbReference type="PANTHER" id="PTHR36928">
    <property type="entry name" value="PHOSPHATASE YCDX-RELATED"/>
    <property type="match status" value="1"/>
</dbReference>
<keyword evidence="1" id="KW-0237">DNA synthesis</keyword>
<dbReference type="CDD" id="cd07436">
    <property type="entry name" value="PHP_PolX"/>
    <property type="match status" value="1"/>
</dbReference>
<dbReference type="EMBL" id="BAABEZ010000024">
    <property type="protein sequence ID" value="GAA4458922.1"/>
    <property type="molecule type" value="Genomic_DNA"/>
</dbReference>
<dbReference type="Proteomes" id="UP001501410">
    <property type="component" value="Unassembled WGS sequence"/>
</dbReference>
<dbReference type="PIRSF" id="PIRSF005047">
    <property type="entry name" value="UCP005047_YshC"/>
    <property type="match status" value="1"/>
</dbReference>
<feature type="domain" description="Helix-hairpin-helix DNA-binding motif class 1" evidence="3">
    <location>
        <begin position="50"/>
        <end position="69"/>
    </location>
</feature>
<dbReference type="InterPro" id="IPR050243">
    <property type="entry name" value="PHP_phosphatase"/>
</dbReference>
<dbReference type="SMART" id="SM00278">
    <property type="entry name" value="HhH1"/>
    <property type="match status" value="3"/>
</dbReference>
<dbReference type="InterPro" id="IPR010996">
    <property type="entry name" value="HHH_MUS81"/>
</dbReference>
<feature type="domain" description="Polymerase/histidinol phosphatase N-terminal" evidence="4">
    <location>
        <begin position="320"/>
        <end position="400"/>
    </location>
</feature>
<dbReference type="InterPro" id="IPR003141">
    <property type="entry name" value="Pol/His_phosphatase_N"/>
</dbReference>
<dbReference type="Pfam" id="PF14716">
    <property type="entry name" value="HHH_8"/>
    <property type="match status" value="1"/>
</dbReference>
<reference evidence="7" key="1">
    <citation type="journal article" date="2019" name="Int. J. Syst. Evol. Microbiol.">
        <title>The Global Catalogue of Microorganisms (GCM) 10K type strain sequencing project: providing services to taxonomists for standard genome sequencing and annotation.</title>
        <authorList>
            <consortium name="The Broad Institute Genomics Platform"/>
            <consortium name="The Broad Institute Genome Sequencing Center for Infectious Disease"/>
            <person name="Wu L."/>
            <person name="Ma J."/>
        </authorList>
    </citation>
    <scope>NUCLEOTIDE SEQUENCE [LARGE SCALE GENOMIC DNA]</scope>
    <source>
        <strain evidence="7">JCM 31921</strain>
    </source>
</reference>
<gene>
    <name evidence="6" type="ORF">GCM10023092_28000</name>
</gene>
<dbReference type="SMART" id="SM00481">
    <property type="entry name" value="POLIIIAc"/>
    <property type="match status" value="1"/>
</dbReference>
<accession>A0ABP8N3K5</accession>
<dbReference type="InterPro" id="IPR016195">
    <property type="entry name" value="Pol/histidinol_Pase-like"/>
</dbReference>
<evidence type="ECO:0000313" key="6">
    <source>
        <dbReference type="EMBL" id="GAA4458922.1"/>
    </source>
</evidence>
<name>A0ABP8N3K5_9BACT</name>
<proteinExistence type="predicted"/>
<dbReference type="SUPFAM" id="SSF47802">
    <property type="entry name" value="DNA polymerase beta, N-terminal domain-like"/>
    <property type="match status" value="1"/>
</dbReference>
<dbReference type="InterPro" id="IPR004013">
    <property type="entry name" value="PHP_dom"/>
</dbReference>
<dbReference type="Pfam" id="PF14520">
    <property type="entry name" value="HHH_5"/>
    <property type="match status" value="1"/>
</dbReference>
<evidence type="ECO:0000259" key="5">
    <source>
        <dbReference type="SMART" id="SM00483"/>
    </source>
</evidence>
<comment type="caution">
    <text evidence="6">The sequence shown here is derived from an EMBL/GenBank/DDBJ whole genome shotgun (WGS) entry which is preliminary data.</text>
</comment>
<dbReference type="Gene3D" id="1.10.150.20">
    <property type="entry name" value="5' to 3' exonuclease, C-terminal subdomain"/>
    <property type="match status" value="1"/>
</dbReference>
<dbReference type="Pfam" id="PF02811">
    <property type="entry name" value="PHP"/>
    <property type="match status" value="1"/>
</dbReference>
<dbReference type="InterPro" id="IPR027421">
    <property type="entry name" value="DNA_pol_lamdba_lyase_dom_sf"/>
</dbReference>
<dbReference type="InterPro" id="IPR003583">
    <property type="entry name" value="Hlx-hairpin-Hlx_DNA-bd_motif"/>
</dbReference>
<dbReference type="InterPro" id="IPR047967">
    <property type="entry name" value="PolX_PHP"/>
</dbReference>
<dbReference type="SMART" id="SM00483">
    <property type="entry name" value="POLXc"/>
    <property type="match status" value="1"/>
</dbReference>
<feature type="domain" description="Helix-hairpin-helix DNA-binding motif class 1" evidence="3">
    <location>
        <begin position="125"/>
        <end position="144"/>
    </location>
</feature>
<evidence type="ECO:0000313" key="7">
    <source>
        <dbReference type="Proteomes" id="UP001501410"/>
    </source>
</evidence>
<organism evidence="6 7">
    <name type="scientific">Rurimicrobium arvi</name>
    <dbReference type="NCBI Taxonomy" id="2049916"/>
    <lineage>
        <taxon>Bacteria</taxon>
        <taxon>Pseudomonadati</taxon>
        <taxon>Bacteroidota</taxon>
        <taxon>Chitinophagia</taxon>
        <taxon>Chitinophagales</taxon>
        <taxon>Chitinophagaceae</taxon>
        <taxon>Rurimicrobium</taxon>
    </lineage>
</organism>
<evidence type="ECO:0000256" key="2">
    <source>
        <dbReference type="ARBA" id="ARBA00022705"/>
    </source>
</evidence>
<evidence type="ECO:0000259" key="3">
    <source>
        <dbReference type="SMART" id="SM00278"/>
    </source>
</evidence>
<sequence length="563" mass="63229">MTNADIAEFFTMLSRLMDLHGEDAFKAKSYSIAAYHIEQLEHDLSTMTDSDIRDSKGIGASTAAKIREILDTGALTQLTEIINRTPTGVLDIMQIKGLGPKKVRTIWKEMGIESVGELEYACNENRLAAFKGFGQKTQEAVLQNISFLRANQGFQLWASVEKTAEAWVQKLRVSFPRSRFELCGAIPRQLEVVSQIEILTDLPEHTLPQIWAKAPGISMVPDAEYHTLLVSFGDGINVLFRFVTPEKLYHELFRHNAEPSFLHAFEERFPIPEQLAAEADVFTAHQLQFIPAPMRESASVLDLAVQHALPECVTEKDIRGLIHCHSRWSDGQETIETMAQHAIGKGWEYMVITDHSQSAYYAGGLKPADVAAQHQEVDALNAGLDGRFRIYKSIESDILNDGSLDYEPAVLQTFDLVIASIHSNLKMSPEKAMQRLLTAIQNPYTNIMGHLTGRLLLSREGYPVDHKMIIDACADHDVAIEINAHPRRLDLDWRWVGYALERGVLLSINPDAHALAGFDDVYYGCKVAQKAGLTKEHNLSSFGRDRLEKFIESQHRKRNLQAL</sequence>
<keyword evidence="7" id="KW-1185">Reference proteome</keyword>
<evidence type="ECO:0000256" key="1">
    <source>
        <dbReference type="ARBA" id="ARBA00022634"/>
    </source>
</evidence>
<protein>
    <submittedName>
        <fullName evidence="6">Helix-hairpin-helix domain-containing protein</fullName>
    </submittedName>
</protein>
<dbReference type="InterPro" id="IPR002054">
    <property type="entry name" value="DNA-dir_DNA_pol_X"/>
</dbReference>
<feature type="domain" description="DNA-directed DNA polymerase X" evidence="5">
    <location>
        <begin position="1"/>
        <end position="296"/>
    </location>
</feature>
<feature type="domain" description="Helix-hairpin-helix DNA-binding motif class 1" evidence="3">
    <location>
        <begin position="90"/>
        <end position="109"/>
    </location>
</feature>